<sequence length="341" mass="37494">MTMSAPASNLQNILDQTSLRWIFVGGKGGVGKTTTSCSLAIQLAKVRESVLLISTDPAHNLSDAFGQKFSSTPTLADGFSNLFVMEIESSVDVPGGNMPGEEEEENSISTLLRDVASNLPGMDEVSGMMEVMTLAQEDKYSVVVFDTPPTGHMLRFISMPFVFENSIPQLFGSDSPIGPLITQMSSMFGMDSSAFDRFDKIKVVMENIREQFSNPERTTFICVCISEFLSLYETERLIQELAKYNIDVHNIVVNQLLVPEQASSCKYCINRHKSQQKYMSQITELYGDDDFHIVPIAARVREIRGADSLNAFGNALMAGPVNGEIAARVVIPGESDDVIED</sequence>
<evidence type="ECO:0000256" key="2">
    <source>
        <dbReference type="ARBA" id="ARBA00022448"/>
    </source>
</evidence>
<dbReference type="AlphaFoldDB" id="A0A058ZFH2"/>
<evidence type="ECO:0000256" key="3">
    <source>
        <dbReference type="ARBA" id="ARBA00022490"/>
    </source>
</evidence>
<evidence type="ECO:0000256" key="5">
    <source>
        <dbReference type="ARBA" id="ARBA00022801"/>
    </source>
</evidence>
<dbReference type="PANTHER" id="PTHR10803:SF3">
    <property type="entry name" value="ATPASE GET3"/>
    <property type="match status" value="1"/>
</dbReference>
<proteinExistence type="inferred from homology"/>
<dbReference type="GeneID" id="20524983"/>
<organism evidence="9">
    <name type="scientific">Fonticula alba</name>
    <name type="common">Slime mold</name>
    <dbReference type="NCBI Taxonomy" id="691883"/>
    <lineage>
        <taxon>Eukaryota</taxon>
        <taxon>Rotosphaerida</taxon>
        <taxon>Fonticulaceae</taxon>
        <taxon>Fonticula</taxon>
    </lineage>
</organism>
<reference evidence="9" key="1">
    <citation type="submission" date="2013-04" db="EMBL/GenBank/DDBJ databases">
        <title>The Genome Sequence of Fonticula alba ATCC 38817.</title>
        <authorList>
            <consortium name="The Broad Institute Genomics Platform"/>
            <person name="Russ C."/>
            <person name="Cuomo C."/>
            <person name="Burger G."/>
            <person name="Gray M.W."/>
            <person name="Holland P.W.H."/>
            <person name="King N."/>
            <person name="Lang F.B.F."/>
            <person name="Roger A.J."/>
            <person name="Ruiz-Trillo I."/>
            <person name="Brown M."/>
            <person name="Walker B."/>
            <person name="Young S."/>
            <person name="Zeng Q."/>
            <person name="Gargeya S."/>
            <person name="Fitzgerald M."/>
            <person name="Haas B."/>
            <person name="Abouelleil A."/>
            <person name="Allen A.W."/>
            <person name="Alvarado L."/>
            <person name="Arachchi H.M."/>
            <person name="Berlin A.M."/>
            <person name="Chapman S.B."/>
            <person name="Gainer-Dewar J."/>
            <person name="Goldberg J."/>
            <person name="Griggs A."/>
            <person name="Gujja S."/>
            <person name="Hansen M."/>
            <person name="Howarth C."/>
            <person name="Imamovic A."/>
            <person name="Ireland A."/>
            <person name="Larimer J."/>
            <person name="McCowan C."/>
            <person name="Murphy C."/>
            <person name="Pearson M."/>
            <person name="Poon T.W."/>
            <person name="Priest M."/>
            <person name="Roberts A."/>
            <person name="Saif S."/>
            <person name="Shea T."/>
            <person name="Sisk P."/>
            <person name="Sykes S."/>
            <person name="Wortman J."/>
            <person name="Nusbaum C."/>
            <person name="Birren B."/>
        </authorList>
    </citation>
    <scope>NUCLEOTIDE SEQUENCE [LARGE SCALE GENOMIC DNA]</scope>
    <source>
        <strain evidence="9">ATCC 38817</strain>
    </source>
</reference>
<dbReference type="STRING" id="691883.A0A058ZFH2"/>
<dbReference type="FunFam" id="3.40.50.300:FF:001459">
    <property type="entry name" value="ATPase ASNA1 homolog"/>
    <property type="match status" value="1"/>
</dbReference>
<evidence type="ECO:0000256" key="7">
    <source>
        <dbReference type="ARBA" id="ARBA00022840"/>
    </source>
</evidence>
<keyword evidence="7" id="KW-0067">ATP-binding</keyword>
<keyword evidence="2" id="KW-0813">Transport</keyword>
<feature type="domain" description="ArsA/GET3 Anion-transporting ATPase-like" evidence="8">
    <location>
        <begin position="20"/>
        <end position="317"/>
    </location>
</feature>
<name>A0A058ZFH2_FONAL</name>
<dbReference type="NCBIfam" id="TIGR00345">
    <property type="entry name" value="GET3_arsA_TRC40"/>
    <property type="match status" value="1"/>
</dbReference>
<comment type="similarity">
    <text evidence="1">Belongs to the arsA ATPase family.</text>
</comment>
<keyword evidence="4" id="KW-0547">Nucleotide-binding</keyword>
<protein>
    <recommendedName>
        <fullName evidence="8">ArsA/GET3 Anion-transporting ATPase-like domain-containing protein</fullName>
    </recommendedName>
</protein>
<evidence type="ECO:0000256" key="4">
    <source>
        <dbReference type="ARBA" id="ARBA00022741"/>
    </source>
</evidence>
<evidence type="ECO:0000256" key="1">
    <source>
        <dbReference type="ARBA" id="ARBA00011040"/>
    </source>
</evidence>
<dbReference type="GO" id="GO:0005524">
    <property type="term" value="F:ATP binding"/>
    <property type="evidence" value="ECO:0007669"/>
    <property type="project" value="UniProtKB-KW"/>
</dbReference>
<keyword evidence="6" id="KW-0256">Endoplasmic reticulum</keyword>
<keyword evidence="3" id="KW-0963">Cytoplasm</keyword>
<evidence type="ECO:0000259" key="8">
    <source>
        <dbReference type="Pfam" id="PF02374"/>
    </source>
</evidence>
<dbReference type="Proteomes" id="UP000030693">
    <property type="component" value="Unassembled WGS sequence"/>
</dbReference>
<evidence type="ECO:0000313" key="10">
    <source>
        <dbReference type="Proteomes" id="UP000030693"/>
    </source>
</evidence>
<dbReference type="SUPFAM" id="SSF52540">
    <property type="entry name" value="P-loop containing nucleoside triphosphate hydrolases"/>
    <property type="match status" value="1"/>
</dbReference>
<evidence type="ECO:0000256" key="6">
    <source>
        <dbReference type="ARBA" id="ARBA00022824"/>
    </source>
</evidence>
<dbReference type="InterPro" id="IPR027417">
    <property type="entry name" value="P-loop_NTPase"/>
</dbReference>
<keyword evidence="5" id="KW-0378">Hydrolase</keyword>
<dbReference type="EMBL" id="KB932201">
    <property type="protein sequence ID" value="KCV72678.1"/>
    <property type="molecule type" value="Genomic_DNA"/>
</dbReference>
<dbReference type="GO" id="GO:0016887">
    <property type="term" value="F:ATP hydrolysis activity"/>
    <property type="evidence" value="ECO:0007669"/>
    <property type="project" value="InterPro"/>
</dbReference>
<dbReference type="Gene3D" id="3.40.50.300">
    <property type="entry name" value="P-loop containing nucleotide triphosphate hydrolases"/>
    <property type="match status" value="1"/>
</dbReference>
<dbReference type="InterPro" id="IPR016300">
    <property type="entry name" value="ATPase_ArsA/GET3"/>
</dbReference>
<evidence type="ECO:0000313" key="9">
    <source>
        <dbReference type="EMBL" id="KCV72678.1"/>
    </source>
</evidence>
<dbReference type="InterPro" id="IPR025723">
    <property type="entry name" value="ArsA/GET3_ATPase-like"/>
</dbReference>
<dbReference type="GO" id="GO:0071816">
    <property type="term" value="P:tail-anchored membrane protein insertion into ER membrane"/>
    <property type="evidence" value="ECO:0007669"/>
    <property type="project" value="TreeGrafter"/>
</dbReference>
<keyword evidence="10" id="KW-1185">Reference proteome</keyword>
<accession>A0A058ZFH2</accession>
<dbReference type="GO" id="GO:0043529">
    <property type="term" value="C:GET complex"/>
    <property type="evidence" value="ECO:0007669"/>
    <property type="project" value="TreeGrafter"/>
</dbReference>
<dbReference type="eggNOG" id="KOG2825">
    <property type="taxonomic scope" value="Eukaryota"/>
</dbReference>
<dbReference type="OrthoDB" id="1770at2759"/>
<gene>
    <name evidence="9" type="ORF">H696_00258</name>
</gene>
<dbReference type="Pfam" id="PF02374">
    <property type="entry name" value="ArsA_ATPase"/>
    <property type="match status" value="1"/>
</dbReference>
<dbReference type="RefSeq" id="XP_009492379.1">
    <property type="nucleotide sequence ID" value="XM_009494104.1"/>
</dbReference>
<dbReference type="PANTHER" id="PTHR10803">
    <property type="entry name" value="ARSENICAL PUMP-DRIVING ATPASE ARSENITE-TRANSLOCATING ATPASE"/>
    <property type="match status" value="1"/>
</dbReference>
<dbReference type="CDD" id="cd02035">
    <property type="entry name" value="ArsA"/>
    <property type="match status" value="1"/>
</dbReference>
<dbReference type="OMA" id="MDAPYEF"/>